<gene>
    <name evidence="3" type="ORF">GGR39_001413</name>
</gene>
<evidence type="ECO:0000313" key="4">
    <source>
        <dbReference type="Proteomes" id="UP000561459"/>
    </source>
</evidence>
<evidence type="ECO:0000256" key="1">
    <source>
        <dbReference type="SAM" id="Coils"/>
    </source>
</evidence>
<dbReference type="PANTHER" id="PTHR43591">
    <property type="entry name" value="METHYLTRANSFERASE"/>
    <property type="match status" value="1"/>
</dbReference>
<evidence type="ECO:0000313" key="3">
    <source>
        <dbReference type="EMBL" id="MBB3939773.1"/>
    </source>
</evidence>
<dbReference type="EMBL" id="JACIDY010000002">
    <property type="protein sequence ID" value="MBB3939773.1"/>
    <property type="molecule type" value="Genomic_DNA"/>
</dbReference>
<name>A0A7W6BXI7_9SPHN</name>
<feature type="domain" description="Methyltransferase type 11" evidence="2">
    <location>
        <begin position="44"/>
        <end position="140"/>
    </location>
</feature>
<dbReference type="Pfam" id="PF08241">
    <property type="entry name" value="Methyltransf_11"/>
    <property type="match status" value="1"/>
</dbReference>
<evidence type="ECO:0000259" key="2">
    <source>
        <dbReference type="Pfam" id="PF08241"/>
    </source>
</evidence>
<keyword evidence="4" id="KW-1185">Reference proteome</keyword>
<organism evidence="3 4">
    <name type="scientific">Novosphingobium fluoreni</name>
    <dbReference type="NCBI Taxonomy" id="1391222"/>
    <lineage>
        <taxon>Bacteria</taxon>
        <taxon>Pseudomonadati</taxon>
        <taxon>Pseudomonadota</taxon>
        <taxon>Alphaproteobacteria</taxon>
        <taxon>Sphingomonadales</taxon>
        <taxon>Sphingomonadaceae</taxon>
        <taxon>Novosphingobium</taxon>
    </lineage>
</organism>
<keyword evidence="3" id="KW-0489">Methyltransferase</keyword>
<dbReference type="GO" id="GO:0000773">
    <property type="term" value="F:phosphatidyl-N-methylethanolamine N-methyltransferase activity"/>
    <property type="evidence" value="ECO:0007669"/>
    <property type="project" value="UniProtKB-EC"/>
</dbReference>
<dbReference type="AlphaFoldDB" id="A0A7W6BXI7"/>
<comment type="caution">
    <text evidence="3">The sequence shown here is derived from an EMBL/GenBank/DDBJ whole genome shotgun (WGS) entry which is preliminary data.</text>
</comment>
<keyword evidence="3" id="KW-0808">Transferase</keyword>
<dbReference type="CDD" id="cd02440">
    <property type="entry name" value="AdoMet_MTases"/>
    <property type="match status" value="1"/>
</dbReference>
<dbReference type="SUPFAM" id="SSF53335">
    <property type="entry name" value="S-adenosyl-L-methionine-dependent methyltransferases"/>
    <property type="match status" value="1"/>
</dbReference>
<dbReference type="InterPro" id="IPR029063">
    <property type="entry name" value="SAM-dependent_MTases_sf"/>
</dbReference>
<dbReference type="EC" id="2.1.1.17" evidence="3"/>
<keyword evidence="1" id="KW-0175">Coiled coil</keyword>
<dbReference type="Gene3D" id="3.40.50.150">
    <property type="entry name" value="Vaccinia Virus protein VP39"/>
    <property type="match status" value="1"/>
</dbReference>
<dbReference type="InterPro" id="IPR013216">
    <property type="entry name" value="Methyltransf_11"/>
</dbReference>
<feature type="coiled-coil region" evidence="1">
    <location>
        <begin position="66"/>
        <end position="93"/>
    </location>
</feature>
<dbReference type="EC" id="2.1.1.71" evidence="3"/>
<dbReference type="Proteomes" id="UP000561459">
    <property type="component" value="Unassembled WGS sequence"/>
</dbReference>
<dbReference type="GO" id="GO:0032259">
    <property type="term" value="P:methylation"/>
    <property type="evidence" value="ECO:0007669"/>
    <property type="project" value="UniProtKB-KW"/>
</dbReference>
<dbReference type="GO" id="GO:0004608">
    <property type="term" value="F:phosphatidylethanolamine N-methyltransferase activity"/>
    <property type="evidence" value="ECO:0007669"/>
    <property type="project" value="UniProtKB-EC"/>
</dbReference>
<accession>A0A7W6BXI7</accession>
<dbReference type="RefSeq" id="WP_183616438.1">
    <property type="nucleotide sequence ID" value="NZ_JACIDY010000002.1"/>
</dbReference>
<reference evidence="3 4" key="1">
    <citation type="submission" date="2020-08" db="EMBL/GenBank/DDBJ databases">
        <title>Genomic Encyclopedia of Type Strains, Phase IV (KMG-IV): sequencing the most valuable type-strain genomes for metagenomic binning, comparative biology and taxonomic classification.</title>
        <authorList>
            <person name="Goeker M."/>
        </authorList>
    </citation>
    <scope>NUCLEOTIDE SEQUENCE [LARGE SCALE GENOMIC DNA]</scope>
    <source>
        <strain evidence="3 4">DSM 27568</strain>
    </source>
</reference>
<proteinExistence type="predicted"/>
<protein>
    <submittedName>
        <fullName evidence="3">Phosphatidylethanolamine/phosphatidyl-N-methylethanolamine N-methyltransferase</fullName>
        <ecNumber evidence="3">2.1.1.17</ecNumber>
        <ecNumber evidence="3">2.1.1.71</ecNumber>
    </submittedName>
</protein>
<sequence length="210" mass="23253">MQTASVAAAYDRWAPVYDLVFGGVFSNGRRQAIVAAENIGGLVLEVGVGTGISLPHYSKRTRLVGIDISEAMLEKARRRADQLKLENVEEIAVGDAEALTYPDNAFDVVVAQYVVTAVPNPEKALDEFVRVVRPGGEIVIATRISANGGLRDTIEKALMPITSRLGWRTEFPWSRYEAWAKRNGQVRLLEHRPLPPLGHFSLVRYRKLQG</sequence>